<dbReference type="EMBL" id="KV863405">
    <property type="protein sequence ID" value="ONK55510.1"/>
    <property type="molecule type" value="Genomic_DNA"/>
</dbReference>
<dbReference type="EC" id="3.2.1.23" evidence="3"/>
<feature type="domain" description="Glycoside hydrolase 35 catalytic" evidence="4">
    <location>
        <begin position="1"/>
        <end position="85"/>
    </location>
</feature>
<evidence type="ECO:0000256" key="2">
    <source>
        <dbReference type="ARBA" id="ARBA00009809"/>
    </source>
</evidence>
<dbReference type="Proteomes" id="UP000243459">
    <property type="component" value="Unassembled WGS sequence"/>
</dbReference>
<dbReference type="InterPro" id="IPR031330">
    <property type="entry name" value="Gly_Hdrlase_35_cat"/>
</dbReference>
<name>A0A1R3L7D7_ASPOF</name>
<evidence type="ECO:0000256" key="3">
    <source>
        <dbReference type="ARBA" id="ARBA00012756"/>
    </source>
</evidence>
<dbReference type="SUPFAM" id="SSF51445">
    <property type="entry name" value="(Trans)glycosidases"/>
    <property type="match status" value="1"/>
</dbReference>
<protein>
    <recommendedName>
        <fullName evidence="3">beta-galactosidase</fullName>
        <ecNumber evidence="3">3.2.1.23</ecNumber>
    </recommendedName>
</protein>
<sequence length="120" mass="13724">MQNFTQKFVGMMKSENIFQWQGGTIIVSQIENEFRHLERDQGAPAKAYAGWAEKMKLDLDTGIQWIMCKEDDAPDPIINTWNGLCDRGFHQKCLNPPLLSEDSKVKTSKILRSFDVSDIS</sequence>
<evidence type="ECO:0000313" key="6">
    <source>
        <dbReference type="Proteomes" id="UP000243459"/>
    </source>
</evidence>
<dbReference type="PANTHER" id="PTHR23421">
    <property type="entry name" value="BETA-GALACTOSIDASE RELATED"/>
    <property type="match status" value="1"/>
</dbReference>
<dbReference type="InterPro" id="IPR001944">
    <property type="entry name" value="Glycoside_Hdrlase_35"/>
</dbReference>
<dbReference type="Gramene" id="ONK55510">
    <property type="protein sequence ID" value="ONK55510"/>
    <property type="gene ID" value="A4U43_UnF2120"/>
</dbReference>
<reference evidence="6" key="1">
    <citation type="journal article" date="2017" name="Nat. Commun.">
        <title>The asparagus genome sheds light on the origin and evolution of a young Y chromosome.</title>
        <authorList>
            <person name="Harkess A."/>
            <person name="Zhou J."/>
            <person name="Xu C."/>
            <person name="Bowers J.E."/>
            <person name="Van der Hulst R."/>
            <person name="Ayyampalayam S."/>
            <person name="Mercati F."/>
            <person name="Riccardi P."/>
            <person name="McKain M.R."/>
            <person name="Kakrana A."/>
            <person name="Tang H."/>
            <person name="Ray J."/>
            <person name="Groenendijk J."/>
            <person name="Arikit S."/>
            <person name="Mathioni S.M."/>
            <person name="Nakano M."/>
            <person name="Shan H."/>
            <person name="Telgmann-Rauber A."/>
            <person name="Kanno A."/>
            <person name="Yue Z."/>
            <person name="Chen H."/>
            <person name="Li W."/>
            <person name="Chen Y."/>
            <person name="Xu X."/>
            <person name="Zhang Y."/>
            <person name="Luo S."/>
            <person name="Chen H."/>
            <person name="Gao J."/>
            <person name="Mao Z."/>
            <person name="Pires J.C."/>
            <person name="Luo M."/>
            <person name="Kudrna D."/>
            <person name="Wing R.A."/>
            <person name="Meyers B.C."/>
            <person name="Yi K."/>
            <person name="Kong H."/>
            <person name="Lavrijsen P."/>
            <person name="Sunseri F."/>
            <person name="Falavigna A."/>
            <person name="Ye Y."/>
            <person name="Leebens-Mack J.H."/>
            <person name="Chen G."/>
        </authorList>
    </citation>
    <scope>NUCLEOTIDE SEQUENCE [LARGE SCALE GENOMIC DNA]</scope>
    <source>
        <strain evidence="6">cv. DH0086</strain>
    </source>
</reference>
<dbReference type="InterPro" id="IPR017853">
    <property type="entry name" value="GH"/>
</dbReference>
<dbReference type="Pfam" id="PF01301">
    <property type="entry name" value="Glyco_hydro_35"/>
    <property type="match status" value="1"/>
</dbReference>
<evidence type="ECO:0000256" key="1">
    <source>
        <dbReference type="ARBA" id="ARBA00001412"/>
    </source>
</evidence>
<dbReference type="OrthoDB" id="786807at2759"/>
<evidence type="ECO:0000313" key="5">
    <source>
        <dbReference type="EMBL" id="ONK55510.1"/>
    </source>
</evidence>
<comment type="similarity">
    <text evidence="2">Belongs to the glycosyl hydrolase 35 family.</text>
</comment>
<dbReference type="GO" id="GO:0005975">
    <property type="term" value="P:carbohydrate metabolic process"/>
    <property type="evidence" value="ECO:0007669"/>
    <property type="project" value="InterPro"/>
</dbReference>
<gene>
    <name evidence="5" type="ORF">A4U43_UnF2120</name>
</gene>
<keyword evidence="6" id="KW-1185">Reference proteome</keyword>
<dbReference type="Gene3D" id="3.20.20.80">
    <property type="entry name" value="Glycosidases"/>
    <property type="match status" value="1"/>
</dbReference>
<comment type="catalytic activity">
    <reaction evidence="1">
        <text>Hydrolysis of terminal non-reducing beta-D-galactose residues in beta-D-galactosides.</text>
        <dbReference type="EC" id="3.2.1.23"/>
    </reaction>
</comment>
<proteinExistence type="inferred from homology"/>
<dbReference type="AlphaFoldDB" id="A0A1R3L7D7"/>
<dbReference type="OMA" id="NWAAKME"/>
<evidence type="ECO:0000259" key="4">
    <source>
        <dbReference type="Pfam" id="PF01301"/>
    </source>
</evidence>
<accession>A0A1R3L7D7</accession>
<dbReference type="GO" id="GO:0004565">
    <property type="term" value="F:beta-galactosidase activity"/>
    <property type="evidence" value="ECO:0007669"/>
    <property type="project" value="UniProtKB-EC"/>
</dbReference>
<organism evidence="5 6">
    <name type="scientific">Asparagus officinalis</name>
    <name type="common">Garden asparagus</name>
    <dbReference type="NCBI Taxonomy" id="4686"/>
    <lineage>
        <taxon>Eukaryota</taxon>
        <taxon>Viridiplantae</taxon>
        <taxon>Streptophyta</taxon>
        <taxon>Embryophyta</taxon>
        <taxon>Tracheophyta</taxon>
        <taxon>Spermatophyta</taxon>
        <taxon>Magnoliopsida</taxon>
        <taxon>Liliopsida</taxon>
        <taxon>Asparagales</taxon>
        <taxon>Asparagaceae</taxon>
        <taxon>Asparagoideae</taxon>
        <taxon>Asparagus</taxon>
    </lineage>
</organism>